<evidence type="ECO:0000313" key="5">
    <source>
        <dbReference type="Proteomes" id="UP001165366"/>
    </source>
</evidence>
<dbReference type="InterPro" id="IPR051398">
    <property type="entry name" value="Polysacch_Deacetylase"/>
</dbReference>
<evidence type="ECO:0000259" key="3">
    <source>
        <dbReference type="PROSITE" id="PS51677"/>
    </source>
</evidence>
<dbReference type="RefSeq" id="WP_237856315.1">
    <property type="nucleotide sequence ID" value="NZ_JAKLWS010000045.1"/>
</dbReference>
<dbReference type="SUPFAM" id="SSF88713">
    <property type="entry name" value="Glycoside hydrolase/deacetylase"/>
    <property type="match status" value="1"/>
</dbReference>
<evidence type="ECO:0000313" key="4">
    <source>
        <dbReference type="EMBL" id="MCG2590824.1"/>
    </source>
</evidence>
<accession>A0ABS9KJ02</accession>
<feature type="domain" description="NodB homology" evidence="3">
    <location>
        <begin position="61"/>
        <end position="323"/>
    </location>
</feature>
<sequence>MLIAINFHYIRENYDEPYPSIFGITPQQFSDRLDQIGKFADFLSIEDLVNIIEGEKKQPEKSVVITFDDGFKEQYELAWPVLKKKGIPAIFFANTNPIEEKNVTTTHKIHILRAYTPPLDFQRVLENTLRENDIEINYPDVNIARQAYQYDELETAKLKFFLNYSLDHDQLSEVINDMFLELNFKESEISQNLYMTKEMIKDLAQKGVLGTHGHTHRPLGLIPDEEASNDVKTSLNKLKKWTGVNVKALSYPFGNKKACSKAVASTASEHGVKFGFTMERAGNPNLTSPLFLARYSNSDLPKDRVNTSLQKFWEKISHAEWYR</sequence>
<evidence type="ECO:0000256" key="1">
    <source>
        <dbReference type="ARBA" id="ARBA00004613"/>
    </source>
</evidence>
<evidence type="ECO:0000256" key="2">
    <source>
        <dbReference type="ARBA" id="ARBA00022729"/>
    </source>
</evidence>
<dbReference type="Gene3D" id="3.20.20.370">
    <property type="entry name" value="Glycoside hydrolase/deacetylase"/>
    <property type="match status" value="1"/>
</dbReference>
<keyword evidence="2" id="KW-0732">Signal</keyword>
<organism evidence="4 5">
    <name type="scientific">Rhodohalobacter sulfatireducens</name>
    <dbReference type="NCBI Taxonomy" id="2911366"/>
    <lineage>
        <taxon>Bacteria</taxon>
        <taxon>Pseudomonadati</taxon>
        <taxon>Balneolota</taxon>
        <taxon>Balneolia</taxon>
        <taxon>Balneolales</taxon>
        <taxon>Balneolaceae</taxon>
        <taxon>Rhodohalobacter</taxon>
    </lineage>
</organism>
<reference evidence="4" key="1">
    <citation type="submission" date="2022-01" db="EMBL/GenBank/DDBJ databases">
        <authorList>
            <person name="Wang Y."/>
        </authorList>
    </citation>
    <scope>NUCLEOTIDE SEQUENCE</scope>
    <source>
        <strain evidence="4">WB101</strain>
    </source>
</reference>
<reference evidence="4" key="2">
    <citation type="submission" date="2024-05" db="EMBL/GenBank/DDBJ databases">
        <title>Rhodohalobacter halophilus gen. nov., sp. nov., a moderately halophilic member of the family Balneolaceae.</title>
        <authorList>
            <person name="Xia J."/>
        </authorList>
    </citation>
    <scope>NUCLEOTIDE SEQUENCE</scope>
    <source>
        <strain evidence="4">WB101</strain>
    </source>
</reference>
<protein>
    <submittedName>
        <fullName evidence="4">Polysaccharide deacetylase family protein</fullName>
    </submittedName>
</protein>
<dbReference type="PROSITE" id="PS51677">
    <property type="entry name" value="NODB"/>
    <property type="match status" value="1"/>
</dbReference>
<dbReference type="EMBL" id="JAKLWS010000045">
    <property type="protein sequence ID" value="MCG2590824.1"/>
    <property type="molecule type" value="Genomic_DNA"/>
</dbReference>
<keyword evidence="5" id="KW-1185">Reference proteome</keyword>
<dbReference type="InterPro" id="IPR011330">
    <property type="entry name" value="Glyco_hydro/deAcase_b/a-brl"/>
</dbReference>
<comment type="caution">
    <text evidence="4">The sequence shown here is derived from an EMBL/GenBank/DDBJ whole genome shotgun (WGS) entry which is preliminary data.</text>
</comment>
<dbReference type="Pfam" id="PF01522">
    <property type="entry name" value="Polysacc_deac_1"/>
    <property type="match status" value="1"/>
</dbReference>
<dbReference type="PANTHER" id="PTHR34216">
    <property type="match status" value="1"/>
</dbReference>
<dbReference type="InterPro" id="IPR002509">
    <property type="entry name" value="NODB_dom"/>
</dbReference>
<gene>
    <name evidence="4" type="ORF">L6773_19800</name>
</gene>
<proteinExistence type="predicted"/>
<dbReference type="Proteomes" id="UP001165366">
    <property type="component" value="Unassembled WGS sequence"/>
</dbReference>
<comment type="subcellular location">
    <subcellularLocation>
        <location evidence="1">Secreted</location>
    </subcellularLocation>
</comment>
<name>A0ABS9KJ02_9BACT</name>
<dbReference type="PANTHER" id="PTHR34216:SF3">
    <property type="entry name" value="POLY-BETA-1,6-N-ACETYL-D-GLUCOSAMINE N-DEACETYLASE"/>
    <property type="match status" value="1"/>
</dbReference>